<comment type="caution">
    <text evidence="2">The sequence shown here is derived from an EMBL/GenBank/DDBJ whole genome shotgun (WGS) entry which is preliminary data.</text>
</comment>
<name>A0AA91TVS7_NIACI</name>
<organism evidence="2 3">
    <name type="scientific">Niallia circulans</name>
    <name type="common">Bacillus circulans</name>
    <dbReference type="NCBI Taxonomy" id="1397"/>
    <lineage>
        <taxon>Bacteria</taxon>
        <taxon>Bacillati</taxon>
        <taxon>Bacillota</taxon>
        <taxon>Bacilli</taxon>
        <taxon>Bacillales</taxon>
        <taxon>Bacillaceae</taxon>
        <taxon>Niallia</taxon>
    </lineage>
</organism>
<sequence length="71" mass="8409">MIYLLYLSLIIISILTGSYEGEVNKFNDTFNTNINNWDLFFIGLIFAIIFQSFRDLENKLKLIEEKLNKNK</sequence>
<evidence type="ECO:0000313" key="3">
    <source>
        <dbReference type="Proteomes" id="UP000216961"/>
    </source>
</evidence>
<dbReference type="AlphaFoldDB" id="A0AA91TVS7"/>
<feature type="transmembrane region" description="Helical" evidence="1">
    <location>
        <begin position="36"/>
        <end position="53"/>
    </location>
</feature>
<accession>A0AA91TVS7</accession>
<protein>
    <submittedName>
        <fullName evidence="2">Uncharacterized protein</fullName>
    </submittedName>
</protein>
<keyword evidence="1" id="KW-1133">Transmembrane helix</keyword>
<gene>
    <name evidence="2" type="ORF">CHH57_02035</name>
</gene>
<dbReference type="Proteomes" id="UP000216961">
    <property type="component" value="Unassembled WGS sequence"/>
</dbReference>
<evidence type="ECO:0000313" key="2">
    <source>
        <dbReference type="EMBL" id="PAD84977.1"/>
    </source>
</evidence>
<dbReference type="EMBL" id="NPBQ01000014">
    <property type="protein sequence ID" value="PAD84977.1"/>
    <property type="molecule type" value="Genomic_DNA"/>
</dbReference>
<evidence type="ECO:0000256" key="1">
    <source>
        <dbReference type="SAM" id="Phobius"/>
    </source>
</evidence>
<keyword evidence="1" id="KW-0812">Transmembrane</keyword>
<proteinExistence type="predicted"/>
<keyword evidence="1" id="KW-0472">Membrane</keyword>
<reference evidence="2 3" key="1">
    <citation type="submission" date="2017-07" db="EMBL/GenBank/DDBJ databases">
        <title>Isolation and whole genome analysis of endospore-forming bacteria from heroin.</title>
        <authorList>
            <person name="Kalinowski J."/>
            <person name="Ahrens B."/>
            <person name="Al-Dilaimi A."/>
            <person name="Winkler A."/>
            <person name="Wibberg D."/>
            <person name="Schleenbecker U."/>
            <person name="Ruckert C."/>
            <person name="Wolfel R."/>
            <person name="Grass G."/>
        </authorList>
    </citation>
    <scope>NUCLEOTIDE SEQUENCE [LARGE SCALE GENOMIC DNA]</scope>
    <source>
        <strain evidence="2 3">7521-2</strain>
    </source>
</reference>